<dbReference type="Proteomes" id="UP000245768">
    <property type="component" value="Unassembled WGS sequence"/>
</dbReference>
<evidence type="ECO:0000313" key="2">
    <source>
        <dbReference type="Proteomes" id="UP000245768"/>
    </source>
</evidence>
<dbReference type="EMBL" id="KZ819644">
    <property type="protein sequence ID" value="PWN86516.1"/>
    <property type="molecule type" value="Genomic_DNA"/>
</dbReference>
<sequence>MANFAELPSEILDSIVFGGLDEWAEEMELTRVPPLHYARKLDDELRWIANLTQVNRRLRRHFLARLWHRVDLFHVKDLYLVDKFLATRQASVYGPLIQHLVFSWGDVDRADGLCGEVYMDEHNQDHGLFGRKQDWLFQDRRALIMRTEVAEERVNHPDMTDDELFDYLWPSEEEEDSEWRITKGPDGWGDVPGFSSPKDVAAGLVRVSSCAGNVRMLDYNERYIPVPPSFLSNLDKLDKITLYSDNNHQDGRDSALDELPKSVQHMDIMYIFRAGPPERSGKRRRAAPFLSLQRQGLGLAYKDVKDDDVDEPERRLRLTCAAIIKGLTQGSLRSVKLWDHELLRVAEMLPCWLAVDLQTDEAGDAAPGWAFEVRNVLSLSGQKTNAVLDAVVELKRVLAGCESGKEVQKRSREKAEAAASNDGILDAATLASWLADDEALSHAVYQGMQWAITRQ</sequence>
<protein>
    <submittedName>
        <fullName evidence="1">Uncharacterized protein</fullName>
    </submittedName>
</protein>
<organism evidence="1 2">
    <name type="scientific">Acaromyces ingoldii</name>
    <dbReference type="NCBI Taxonomy" id="215250"/>
    <lineage>
        <taxon>Eukaryota</taxon>
        <taxon>Fungi</taxon>
        <taxon>Dikarya</taxon>
        <taxon>Basidiomycota</taxon>
        <taxon>Ustilaginomycotina</taxon>
        <taxon>Exobasidiomycetes</taxon>
        <taxon>Exobasidiales</taxon>
        <taxon>Cryptobasidiaceae</taxon>
        <taxon>Acaromyces</taxon>
    </lineage>
</organism>
<gene>
    <name evidence="1" type="ORF">FA10DRAFT_270081</name>
</gene>
<dbReference type="GeneID" id="37044908"/>
<keyword evidence="2" id="KW-1185">Reference proteome</keyword>
<dbReference type="InParanoid" id="A0A316Y9Y3"/>
<dbReference type="RefSeq" id="XP_025373714.1">
    <property type="nucleotide sequence ID" value="XM_025522992.1"/>
</dbReference>
<proteinExistence type="predicted"/>
<accession>A0A316Y9Y3</accession>
<dbReference type="AlphaFoldDB" id="A0A316Y9Y3"/>
<evidence type="ECO:0000313" key="1">
    <source>
        <dbReference type="EMBL" id="PWN86516.1"/>
    </source>
</evidence>
<reference evidence="1 2" key="1">
    <citation type="journal article" date="2018" name="Mol. Biol. Evol.">
        <title>Broad Genomic Sampling Reveals a Smut Pathogenic Ancestry of the Fungal Clade Ustilaginomycotina.</title>
        <authorList>
            <person name="Kijpornyongpan T."/>
            <person name="Mondo S.J."/>
            <person name="Barry K."/>
            <person name="Sandor L."/>
            <person name="Lee J."/>
            <person name="Lipzen A."/>
            <person name="Pangilinan J."/>
            <person name="LaButti K."/>
            <person name="Hainaut M."/>
            <person name="Henrissat B."/>
            <person name="Grigoriev I.V."/>
            <person name="Spatafora J.W."/>
            <person name="Aime M.C."/>
        </authorList>
    </citation>
    <scope>NUCLEOTIDE SEQUENCE [LARGE SCALE GENOMIC DNA]</scope>
    <source>
        <strain evidence="1 2">MCA 4198</strain>
    </source>
</reference>
<name>A0A316Y9Y3_9BASI</name>